<feature type="compositionally biased region" description="Polar residues" evidence="1">
    <location>
        <begin position="7"/>
        <end position="18"/>
    </location>
</feature>
<keyword evidence="2" id="KW-0472">Membrane</keyword>
<dbReference type="EMBL" id="JANPWB010000015">
    <property type="protein sequence ID" value="KAJ1089969.1"/>
    <property type="molecule type" value="Genomic_DNA"/>
</dbReference>
<feature type="region of interest" description="Disordered" evidence="1">
    <location>
        <begin position="1"/>
        <end position="23"/>
    </location>
</feature>
<accession>A0AAV7LHL0</accession>
<proteinExistence type="predicted"/>
<feature type="transmembrane region" description="Helical" evidence="2">
    <location>
        <begin position="87"/>
        <end position="109"/>
    </location>
</feature>
<protein>
    <submittedName>
        <fullName evidence="3">Uncharacterized protein</fullName>
    </submittedName>
</protein>
<evidence type="ECO:0000256" key="2">
    <source>
        <dbReference type="SAM" id="Phobius"/>
    </source>
</evidence>
<evidence type="ECO:0000313" key="4">
    <source>
        <dbReference type="Proteomes" id="UP001066276"/>
    </source>
</evidence>
<sequence length="115" mass="12325">MPIRLSGSDSSAELSTDFGSKEDDNDVVVCSVSELLDGALNEQEWREACETDHDLKSVVRACRYKEGDVLDCASDALFRATMRKIRMIELGMVCVGLNVLGQLVLAAGVGGRAGS</sequence>
<keyword evidence="4" id="KW-1185">Reference proteome</keyword>
<dbReference type="Proteomes" id="UP001066276">
    <property type="component" value="Chromosome 11"/>
</dbReference>
<gene>
    <name evidence="3" type="ORF">NDU88_003109</name>
</gene>
<comment type="caution">
    <text evidence="3">The sequence shown here is derived from an EMBL/GenBank/DDBJ whole genome shotgun (WGS) entry which is preliminary data.</text>
</comment>
<keyword evidence="2" id="KW-1133">Transmembrane helix</keyword>
<reference evidence="3" key="1">
    <citation type="journal article" date="2022" name="bioRxiv">
        <title>Sequencing and chromosome-scale assembly of the giantPleurodeles waltlgenome.</title>
        <authorList>
            <person name="Brown T."/>
            <person name="Elewa A."/>
            <person name="Iarovenko S."/>
            <person name="Subramanian E."/>
            <person name="Araus A.J."/>
            <person name="Petzold A."/>
            <person name="Susuki M."/>
            <person name="Suzuki K.-i.T."/>
            <person name="Hayashi T."/>
            <person name="Toyoda A."/>
            <person name="Oliveira C."/>
            <person name="Osipova E."/>
            <person name="Leigh N.D."/>
            <person name="Simon A."/>
            <person name="Yun M.H."/>
        </authorList>
    </citation>
    <scope>NUCLEOTIDE SEQUENCE</scope>
    <source>
        <strain evidence="3">20211129_DDA</strain>
        <tissue evidence="3">Liver</tissue>
    </source>
</reference>
<evidence type="ECO:0000313" key="3">
    <source>
        <dbReference type="EMBL" id="KAJ1089969.1"/>
    </source>
</evidence>
<name>A0AAV7LHL0_PLEWA</name>
<evidence type="ECO:0000256" key="1">
    <source>
        <dbReference type="SAM" id="MobiDB-lite"/>
    </source>
</evidence>
<keyword evidence="2" id="KW-0812">Transmembrane</keyword>
<organism evidence="3 4">
    <name type="scientific">Pleurodeles waltl</name>
    <name type="common">Iberian ribbed newt</name>
    <dbReference type="NCBI Taxonomy" id="8319"/>
    <lineage>
        <taxon>Eukaryota</taxon>
        <taxon>Metazoa</taxon>
        <taxon>Chordata</taxon>
        <taxon>Craniata</taxon>
        <taxon>Vertebrata</taxon>
        <taxon>Euteleostomi</taxon>
        <taxon>Amphibia</taxon>
        <taxon>Batrachia</taxon>
        <taxon>Caudata</taxon>
        <taxon>Salamandroidea</taxon>
        <taxon>Salamandridae</taxon>
        <taxon>Pleurodelinae</taxon>
        <taxon>Pleurodeles</taxon>
    </lineage>
</organism>
<dbReference type="AlphaFoldDB" id="A0AAV7LHL0"/>